<keyword evidence="1" id="KW-0812">Transmembrane</keyword>
<gene>
    <name evidence="2" type="ORF">ONB1V03_LOCUS12119</name>
</gene>
<evidence type="ECO:0000313" key="3">
    <source>
        <dbReference type="Proteomes" id="UP000728032"/>
    </source>
</evidence>
<dbReference type="EMBL" id="OC924383">
    <property type="protein sequence ID" value="CAD7655476.1"/>
    <property type="molecule type" value="Genomic_DNA"/>
</dbReference>
<dbReference type="EMBL" id="CAJPVJ010009558">
    <property type="protein sequence ID" value="CAG2172663.1"/>
    <property type="molecule type" value="Genomic_DNA"/>
</dbReference>
<evidence type="ECO:0000313" key="2">
    <source>
        <dbReference type="EMBL" id="CAD7655476.1"/>
    </source>
</evidence>
<proteinExistence type="predicted"/>
<keyword evidence="1" id="KW-1133">Transmembrane helix</keyword>
<protein>
    <submittedName>
        <fullName evidence="2">Uncharacterized protein</fullName>
    </submittedName>
</protein>
<feature type="transmembrane region" description="Helical" evidence="1">
    <location>
        <begin position="48"/>
        <end position="69"/>
    </location>
</feature>
<dbReference type="Proteomes" id="UP000728032">
    <property type="component" value="Unassembled WGS sequence"/>
</dbReference>
<sequence>MDDFCVIYDEDPNETARNIEINYNLNHPSAPVVVNVSEDFQITSWSELLFKISLFVIPLTWIITCALWMTKTVIKSKENSVLDQWVTGMFVFSLIISVLFGCVFMIKSDRAYKFEFKPQEPHDNT</sequence>
<dbReference type="AlphaFoldDB" id="A0A7R9M8A9"/>
<evidence type="ECO:0000256" key="1">
    <source>
        <dbReference type="SAM" id="Phobius"/>
    </source>
</evidence>
<keyword evidence="3" id="KW-1185">Reference proteome</keyword>
<name>A0A7R9M8A9_9ACAR</name>
<organism evidence="2">
    <name type="scientific">Oppiella nova</name>
    <dbReference type="NCBI Taxonomy" id="334625"/>
    <lineage>
        <taxon>Eukaryota</taxon>
        <taxon>Metazoa</taxon>
        <taxon>Ecdysozoa</taxon>
        <taxon>Arthropoda</taxon>
        <taxon>Chelicerata</taxon>
        <taxon>Arachnida</taxon>
        <taxon>Acari</taxon>
        <taxon>Acariformes</taxon>
        <taxon>Sarcoptiformes</taxon>
        <taxon>Oribatida</taxon>
        <taxon>Brachypylina</taxon>
        <taxon>Oppioidea</taxon>
        <taxon>Oppiidae</taxon>
        <taxon>Oppiella</taxon>
    </lineage>
</organism>
<accession>A0A7R9M8A9</accession>
<reference evidence="2" key="1">
    <citation type="submission" date="2020-11" db="EMBL/GenBank/DDBJ databases">
        <authorList>
            <person name="Tran Van P."/>
        </authorList>
    </citation>
    <scope>NUCLEOTIDE SEQUENCE</scope>
</reference>
<keyword evidence="1" id="KW-0472">Membrane</keyword>
<feature type="transmembrane region" description="Helical" evidence="1">
    <location>
        <begin position="89"/>
        <end position="106"/>
    </location>
</feature>